<sequence>MRSKSQQFVFHTPNLTITTDANRVRFISNLQQSLL</sequence>
<organism evidence="1 2">
    <name type="scientific">Streptococcus suis</name>
    <dbReference type="NCBI Taxonomy" id="1307"/>
    <lineage>
        <taxon>Bacteria</taxon>
        <taxon>Bacillati</taxon>
        <taxon>Bacillota</taxon>
        <taxon>Bacilli</taxon>
        <taxon>Lactobacillales</taxon>
        <taxon>Streptococcaceae</taxon>
        <taxon>Streptococcus</taxon>
    </lineage>
</organism>
<evidence type="ECO:0000313" key="1">
    <source>
        <dbReference type="EMBL" id="RRN51597.1"/>
    </source>
</evidence>
<accession>A0A3R8LZN6</accession>
<proteinExistence type="predicted"/>
<reference evidence="1 2" key="1">
    <citation type="submission" date="2018-11" db="EMBL/GenBank/DDBJ databases">
        <title>Changes in penicillin susceptibility of Streptococcus suis isolates by amino acid alterations in the penicillin-binding protein.</title>
        <authorList>
            <person name="Niemann L."/>
            <person name="Eichhorn I."/>
        </authorList>
    </citation>
    <scope>NUCLEOTIDE SEQUENCE [LARGE SCALE GENOMIC DNA]</scope>
    <source>
        <strain evidence="1 2">IMT40201</strain>
    </source>
</reference>
<gene>
    <name evidence="1" type="ORF">EI219_00485</name>
</gene>
<dbReference type="AlphaFoldDB" id="A0A3R8LZN6"/>
<evidence type="ECO:0000313" key="2">
    <source>
        <dbReference type="Proteomes" id="UP000281324"/>
    </source>
</evidence>
<comment type="caution">
    <text evidence="1">The sequence shown here is derived from an EMBL/GenBank/DDBJ whole genome shotgun (WGS) entry which is preliminary data.</text>
</comment>
<dbReference type="Proteomes" id="UP000281324">
    <property type="component" value="Unassembled WGS sequence"/>
</dbReference>
<name>A0A3R8LZN6_STRSU</name>
<dbReference type="EMBL" id="RRZQ01000002">
    <property type="protein sequence ID" value="RRN51597.1"/>
    <property type="molecule type" value="Genomic_DNA"/>
</dbReference>
<protein>
    <submittedName>
        <fullName evidence="1">Uncharacterized protein</fullName>
    </submittedName>
</protein>